<evidence type="ECO:0000313" key="2">
    <source>
        <dbReference type="EMBL" id="AXC15662.1"/>
    </source>
</evidence>
<name>A0A2Z5G8Q9_9BACT</name>
<gene>
    <name evidence="2" type="ORF">ACPOL_6432</name>
</gene>
<reference evidence="2 3" key="1">
    <citation type="journal article" date="2018" name="Front. Microbiol.">
        <title>Hydrolytic Capabilities as a Key to Environmental Success: Chitinolytic and Cellulolytic Acidobacteria From Acidic Sub-arctic Soils and Boreal Peatlands.</title>
        <authorList>
            <person name="Belova S.E."/>
            <person name="Ravin N.V."/>
            <person name="Pankratov T.A."/>
            <person name="Rakitin A.L."/>
            <person name="Ivanova A.A."/>
            <person name="Beletsky A.V."/>
            <person name="Mardanov A.V."/>
            <person name="Sinninghe Damste J.S."/>
            <person name="Dedysh S.N."/>
        </authorList>
    </citation>
    <scope>NUCLEOTIDE SEQUENCE [LARGE SCALE GENOMIC DNA]</scope>
    <source>
        <strain evidence="2 3">SBC82</strain>
    </source>
</reference>
<dbReference type="AlphaFoldDB" id="A0A2Z5G8Q9"/>
<organism evidence="2 3">
    <name type="scientific">Acidisarcina polymorpha</name>
    <dbReference type="NCBI Taxonomy" id="2211140"/>
    <lineage>
        <taxon>Bacteria</taxon>
        <taxon>Pseudomonadati</taxon>
        <taxon>Acidobacteriota</taxon>
        <taxon>Terriglobia</taxon>
        <taxon>Terriglobales</taxon>
        <taxon>Acidobacteriaceae</taxon>
        <taxon>Acidisarcina</taxon>
    </lineage>
</organism>
<accession>A0A2Z5G8Q9</accession>
<proteinExistence type="predicted"/>
<dbReference type="EMBL" id="CP030840">
    <property type="protein sequence ID" value="AXC15662.1"/>
    <property type="molecule type" value="Genomic_DNA"/>
</dbReference>
<evidence type="ECO:0000313" key="3">
    <source>
        <dbReference type="Proteomes" id="UP000253606"/>
    </source>
</evidence>
<feature type="compositionally biased region" description="Basic and acidic residues" evidence="1">
    <location>
        <begin position="1"/>
        <end position="11"/>
    </location>
</feature>
<dbReference type="Proteomes" id="UP000253606">
    <property type="component" value="Chromosome"/>
</dbReference>
<evidence type="ECO:0000256" key="1">
    <source>
        <dbReference type="SAM" id="MobiDB-lite"/>
    </source>
</evidence>
<keyword evidence="3" id="KW-1185">Reference proteome</keyword>
<sequence>MEKNPPDHDELQSLPYSHRPVSTRRPLISVRLRRPVSTSLTRTVNA</sequence>
<feature type="region of interest" description="Disordered" evidence="1">
    <location>
        <begin position="1"/>
        <end position="27"/>
    </location>
</feature>
<protein>
    <submittedName>
        <fullName evidence="2">Uncharacterized protein</fullName>
    </submittedName>
</protein>
<dbReference type="KEGG" id="abas:ACPOL_6432"/>